<accession>A0AAN9PSR2</accession>
<protein>
    <submittedName>
        <fullName evidence="1">Uncharacterized protein</fullName>
    </submittedName>
</protein>
<dbReference type="EMBL" id="JAYKXN010000002">
    <property type="protein sequence ID" value="KAK7310700.1"/>
    <property type="molecule type" value="Genomic_DNA"/>
</dbReference>
<comment type="caution">
    <text evidence="1">The sequence shown here is derived from an EMBL/GenBank/DDBJ whole genome shotgun (WGS) entry which is preliminary data.</text>
</comment>
<reference evidence="1 2" key="1">
    <citation type="submission" date="2024-01" db="EMBL/GenBank/DDBJ databases">
        <title>The genomes of 5 underutilized Papilionoideae crops provide insights into root nodulation and disease resistance.</title>
        <authorList>
            <person name="Yuan L."/>
        </authorList>
    </citation>
    <scope>NUCLEOTIDE SEQUENCE [LARGE SCALE GENOMIC DNA]</scope>
    <source>
        <strain evidence="1">LY-2023</strain>
        <tissue evidence="1">Leaf</tissue>
    </source>
</reference>
<proteinExistence type="predicted"/>
<organism evidence="1 2">
    <name type="scientific">Clitoria ternatea</name>
    <name type="common">Butterfly pea</name>
    <dbReference type="NCBI Taxonomy" id="43366"/>
    <lineage>
        <taxon>Eukaryota</taxon>
        <taxon>Viridiplantae</taxon>
        <taxon>Streptophyta</taxon>
        <taxon>Embryophyta</taxon>
        <taxon>Tracheophyta</taxon>
        <taxon>Spermatophyta</taxon>
        <taxon>Magnoliopsida</taxon>
        <taxon>eudicotyledons</taxon>
        <taxon>Gunneridae</taxon>
        <taxon>Pentapetalae</taxon>
        <taxon>rosids</taxon>
        <taxon>fabids</taxon>
        <taxon>Fabales</taxon>
        <taxon>Fabaceae</taxon>
        <taxon>Papilionoideae</taxon>
        <taxon>50 kb inversion clade</taxon>
        <taxon>NPAAA clade</taxon>
        <taxon>indigoferoid/millettioid clade</taxon>
        <taxon>Phaseoleae</taxon>
        <taxon>Clitoria</taxon>
    </lineage>
</organism>
<dbReference type="AlphaFoldDB" id="A0AAN9PSR2"/>
<evidence type="ECO:0000313" key="1">
    <source>
        <dbReference type="EMBL" id="KAK7310700.1"/>
    </source>
</evidence>
<evidence type="ECO:0000313" key="2">
    <source>
        <dbReference type="Proteomes" id="UP001359559"/>
    </source>
</evidence>
<dbReference type="Proteomes" id="UP001359559">
    <property type="component" value="Unassembled WGS sequence"/>
</dbReference>
<keyword evidence="2" id="KW-1185">Reference proteome</keyword>
<sequence length="118" mass="12889">MADTTFTYLAPSTVQLMMVGTTCPQPHHAIQSRGLPRGSLSLAALLLPVLRKVKDPATCQNENVTMTRKVLTLSDDYVTTVGPITLHSVIHVSTSAFFTPLTFAYITLQSYRSTSKSM</sequence>
<gene>
    <name evidence="1" type="ORF">RJT34_08369</name>
</gene>
<name>A0AAN9PSR2_CLITE</name>